<keyword evidence="1" id="KW-0472">Membrane</keyword>
<accession>A0AA97ENG6</accession>
<dbReference type="EMBL" id="CP136521">
    <property type="protein sequence ID" value="WOD43670.1"/>
    <property type="molecule type" value="Genomic_DNA"/>
</dbReference>
<name>A0AA97ENG6_9FLAO</name>
<evidence type="ECO:0000256" key="1">
    <source>
        <dbReference type="SAM" id="Phobius"/>
    </source>
</evidence>
<gene>
    <name evidence="2" type="ORF">RNZ46_00030</name>
</gene>
<evidence type="ECO:0000313" key="3">
    <source>
        <dbReference type="Proteomes" id="UP001302486"/>
    </source>
</evidence>
<keyword evidence="1" id="KW-0812">Transmembrane</keyword>
<dbReference type="AlphaFoldDB" id="A0AA97ENG6"/>
<dbReference type="Proteomes" id="UP001302486">
    <property type="component" value="Chromosome"/>
</dbReference>
<keyword evidence="1" id="KW-1133">Transmembrane helix</keyword>
<dbReference type="KEGG" id="hws:RNZ46_00030"/>
<feature type="transmembrane region" description="Helical" evidence="1">
    <location>
        <begin position="12"/>
        <end position="31"/>
    </location>
</feature>
<protein>
    <submittedName>
        <fullName evidence="2">DUF2279 domain-containing protein</fullName>
    </submittedName>
</protein>
<proteinExistence type="predicted"/>
<feature type="transmembrane region" description="Helical" evidence="1">
    <location>
        <begin position="52"/>
        <end position="73"/>
    </location>
</feature>
<organism evidence="2 3">
    <name type="scientific">Hwangdonia lutea</name>
    <dbReference type="NCBI Taxonomy" id="3075823"/>
    <lineage>
        <taxon>Bacteria</taxon>
        <taxon>Pseudomonadati</taxon>
        <taxon>Bacteroidota</taxon>
        <taxon>Flavobacteriia</taxon>
        <taxon>Flavobacteriales</taxon>
        <taxon>Flavobacteriaceae</taxon>
        <taxon>Hwangdonia</taxon>
    </lineage>
</organism>
<dbReference type="RefSeq" id="WP_316983352.1">
    <property type="nucleotide sequence ID" value="NZ_CP136521.1"/>
</dbReference>
<keyword evidence="3" id="KW-1185">Reference proteome</keyword>
<reference evidence="3" key="1">
    <citation type="submission" date="2024-06" db="EMBL/GenBank/DDBJ databases">
        <title>Hwangdonia haimaensis gen. nov., sp. nov., a member of the family Flavobacteriaceae isolated from the haima cold seep.</title>
        <authorList>
            <person name="Li J."/>
        </authorList>
    </citation>
    <scope>NUCLEOTIDE SEQUENCE [LARGE SCALE GENOMIC DNA]</scope>
    <source>
        <strain evidence="3">SCSIO 19198</strain>
    </source>
</reference>
<dbReference type="InterPro" id="IPR018736">
    <property type="entry name" value="DUF2279_periplasmic_lipo"/>
</dbReference>
<dbReference type="Pfam" id="PF10043">
    <property type="entry name" value="DUF2279"/>
    <property type="match status" value="1"/>
</dbReference>
<sequence>MDKQNGDKTIVVYQPIKYLIFIVFVSSFSFSQTKLDSFLTPSDTLNKPRRNAVVATQASMAGITLIGLNQLWYSDFERSKFHTINDNNEWLQMDKMGHVFASYQIGRFGAQALHWSGVSKKDQLIYGATLGFGFLTTVEILDGFSEEWGFSWGDIVANASGTGLYVGQELLWNEQRIHLKFSFHQTKYASQAPDKLGSSFLEEVLKDYNGQTYWLSVNLHDFFKQSKIPKWLNIAVGYSADGMLQGVKDVDNSMLTNKNRQRQFYLSFDVNLNKIRTNSRFLKSVFNVFNVLKMPFPALEFNKKGCVFHLLYY</sequence>
<evidence type="ECO:0000313" key="2">
    <source>
        <dbReference type="EMBL" id="WOD43670.1"/>
    </source>
</evidence>